<proteinExistence type="predicted"/>
<organism evidence="2 3">
    <name type="scientific">Albidovulum aquaemixtae</name>
    <dbReference type="NCBI Taxonomy" id="1542388"/>
    <lineage>
        <taxon>Bacteria</taxon>
        <taxon>Pseudomonadati</taxon>
        <taxon>Pseudomonadota</taxon>
        <taxon>Alphaproteobacteria</taxon>
        <taxon>Rhodobacterales</taxon>
        <taxon>Paracoccaceae</taxon>
        <taxon>Albidovulum</taxon>
    </lineage>
</organism>
<dbReference type="InterPro" id="IPR021735">
    <property type="entry name" value="DUF3306"/>
</dbReference>
<dbReference type="RefSeq" id="WP_108854111.1">
    <property type="nucleotide sequence ID" value="NZ_OMOQ01000003.1"/>
</dbReference>
<keyword evidence="3" id="KW-1185">Reference proteome</keyword>
<accession>A0A2R8BKT0</accession>
<dbReference type="Proteomes" id="UP000244924">
    <property type="component" value="Unassembled WGS sequence"/>
</dbReference>
<feature type="region of interest" description="Disordered" evidence="1">
    <location>
        <begin position="143"/>
        <end position="182"/>
    </location>
</feature>
<dbReference type="OrthoDB" id="8100830at2"/>
<evidence type="ECO:0000256" key="1">
    <source>
        <dbReference type="SAM" id="MobiDB-lite"/>
    </source>
</evidence>
<gene>
    <name evidence="2" type="ORF">DEA8626_03090</name>
</gene>
<sequence length="198" mass="21420">MARFSDTADFWSRRRAAVRAEAEAAEAARLSAAAAAEQEALRSARDGKSEADMLEELGLPDPDALEQGDDFKAFLQAAVPEHIRRRALRRLWRSNPVLANLDGLVDHGEDFSDAATVSPGMATAYEVGRGMIRRAAELVEATPANEEEAAEFDAAGAPTCARTDPPEVEVASEPTQSEVDDPVAAALPRRHMRFTFVT</sequence>
<reference evidence="2 3" key="1">
    <citation type="submission" date="2018-03" db="EMBL/GenBank/DDBJ databases">
        <authorList>
            <person name="Keele B.F."/>
        </authorList>
    </citation>
    <scope>NUCLEOTIDE SEQUENCE [LARGE SCALE GENOMIC DNA]</scope>
    <source>
        <strain evidence="2 3">CECT 8626</strain>
    </source>
</reference>
<protein>
    <recommendedName>
        <fullName evidence="4">DUF3306 domain-containing protein</fullName>
    </recommendedName>
</protein>
<evidence type="ECO:0000313" key="2">
    <source>
        <dbReference type="EMBL" id="SPH24042.1"/>
    </source>
</evidence>
<name>A0A2R8BKT0_9RHOB</name>
<evidence type="ECO:0008006" key="4">
    <source>
        <dbReference type="Google" id="ProtNLM"/>
    </source>
</evidence>
<dbReference type="Pfam" id="PF11748">
    <property type="entry name" value="DUF3306"/>
    <property type="match status" value="1"/>
</dbReference>
<evidence type="ECO:0000313" key="3">
    <source>
        <dbReference type="Proteomes" id="UP000244924"/>
    </source>
</evidence>
<dbReference type="EMBL" id="OMOQ01000003">
    <property type="protein sequence ID" value="SPH24042.1"/>
    <property type="molecule type" value="Genomic_DNA"/>
</dbReference>
<dbReference type="AlphaFoldDB" id="A0A2R8BKT0"/>